<name>A0ABW5D2I6_9BACT</name>
<accession>A0ABW5D2I6</accession>
<keyword evidence="2" id="KW-1185">Reference proteome</keyword>
<dbReference type="EMBL" id="JBHUIM010000002">
    <property type="protein sequence ID" value="MFD2247724.1"/>
    <property type="molecule type" value="Genomic_DNA"/>
</dbReference>
<dbReference type="Gene3D" id="1.20.120.30">
    <property type="entry name" value="Aspartate receptor, ligand-binding domain"/>
    <property type="match status" value="1"/>
</dbReference>
<dbReference type="RefSeq" id="WP_250430818.1">
    <property type="nucleotide sequence ID" value="NZ_JALPRR010000003.1"/>
</dbReference>
<reference evidence="2" key="1">
    <citation type="journal article" date="2019" name="Int. J. Syst. Evol. Microbiol.">
        <title>The Global Catalogue of Microorganisms (GCM) 10K type strain sequencing project: providing services to taxonomists for standard genome sequencing and annotation.</title>
        <authorList>
            <consortium name="The Broad Institute Genomics Platform"/>
            <consortium name="The Broad Institute Genome Sequencing Center for Infectious Disease"/>
            <person name="Wu L."/>
            <person name="Ma J."/>
        </authorList>
    </citation>
    <scope>NUCLEOTIDE SEQUENCE [LARGE SCALE GENOMIC DNA]</scope>
    <source>
        <strain evidence="2">CGMCC 4.1782</strain>
    </source>
</reference>
<proteinExistence type="predicted"/>
<evidence type="ECO:0000313" key="2">
    <source>
        <dbReference type="Proteomes" id="UP001597374"/>
    </source>
</evidence>
<dbReference type="GO" id="GO:0016301">
    <property type="term" value="F:kinase activity"/>
    <property type="evidence" value="ECO:0007669"/>
    <property type="project" value="UniProtKB-KW"/>
</dbReference>
<comment type="caution">
    <text evidence="1">The sequence shown here is derived from an EMBL/GenBank/DDBJ whole genome shotgun (WGS) entry which is preliminary data.</text>
</comment>
<sequence length="123" mass="13964">MKYAHIDIQQLRIKHILFKSKVRSVLYGGTYDEAFFSSAGPIATWFSSVGFVKFGHAPEVLEMHKLHQELNTTAQQLFLLYKSNKIDQAHEGLKTIEKNSERFLLILARLEEQLGLAAAESSV</sequence>
<evidence type="ECO:0000313" key="1">
    <source>
        <dbReference type="EMBL" id="MFD2247724.1"/>
    </source>
</evidence>
<keyword evidence="1" id="KW-0808">Transferase</keyword>
<dbReference type="Proteomes" id="UP001597374">
    <property type="component" value="Unassembled WGS sequence"/>
</dbReference>
<protein>
    <submittedName>
        <fullName evidence="1">Histidine kinase</fullName>
    </submittedName>
</protein>
<keyword evidence="1" id="KW-0418">Kinase</keyword>
<gene>
    <name evidence="1" type="ORF">ACFSKP_15775</name>
</gene>
<organism evidence="1 2">
    <name type="scientific">Pontibacter ruber</name>
    <dbReference type="NCBI Taxonomy" id="1343895"/>
    <lineage>
        <taxon>Bacteria</taxon>
        <taxon>Pseudomonadati</taxon>
        <taxon>Bacteroidota</taxon>
        <taxon>Cytophagia</taxon>
        <taxon>Cytophagales</taxon>
        <taxon>Hymenobacteraceae</taxon>
        <taxon>Pontibacter</taxon>
    </lineage>
</organism>